<dbReference type="EMBL" id="HM854803">
    <property type="protein sequence ID" value="ADN34150.1"/>
    <property type="molecule type" value="Genomic_DNA"/>
</dbReference>
<organism evidence="3">
    <name type="scientific">Cucumis melo subsp. melo</name>
    <dbReference type="NCBI Taxonomy" id="412675"/>
    <lineage>
        <taxon>Eukaryota</taxon>
        <taxon>Viridiplantae</taxon>
        <taxon>Streptophyta</taxon>
        <taxon>Embryophyta</taxon>
        <taxon>Tracheophyta</taxon>
        <taxon>Spermatophyta</taxon>
        <taxon>Magnoliopsida</taxon>
        <taxon>eudicotyledons</taxon>
        <taxon>Gunneridae</taxon>
        <taxon>Pentapetalae</taxon>
        <taxon>rosids</taxon>
        <taxon>fabids</taxon>
        <taxon>Cucurbitales</taxon>
        <taxon>Cucurbitaceae</taxon>
        <taxon>Benincaseae</taxon>
        <taxon>Cucumis</taxon>
    </lineage>
</organism>
<dbReference type="GO" id="GO:0004550">
    <property type="term" value="F:nucleoside diphosphate kinase activity"/>
    <property type="evidence" value="ECO:0007669"/>
    <property type="project" value="UniProtKB-EC"/>
</dbReference>
<evidence type="ECO:0000256" key="1">
    <source>
        <dbReference type="ARBA" id="ARBA00000082"/>
    </source>
</evidence>
<comment type="catalytic activity">
    <reaction evidence="2">
        <text>a ribonucleoside 5'-diphosphate + ATP = a ribonucleoside 5'-triphosphate + ADP</text>
        <dbReference type="Rhea" id="RHEA:18113"/>
        <dbReference type="ChEBI" id="CHEBI:30616"/>
        <dbReference type="ChEBI" id="CHEBI:57930"/>
        <dbReference type="ChEBI" id="CHEBI:61557"/>
        <dbReference type="ChEBI" id="CHEBI:456216"/>
        <dbReference type="EC" id="2.7.4.6"/>
    </reaction>
</comment>
<name>E5GCF1_CUCME</name>
<protein>
    <submittedName>
        <fullName evidence="3">Nucleoside diphosphate kinase</fullName>
    </submittedName>
</protein>
<accession>E5GCF1</accession>
<reference evidence="3" key="1">
    <citation type="journal article" date="2010" name="BMC Genomics">
        <title>Generation of a BAC-based physical map of the melon genome.</title>
        <authorList>
            <person name="Gonzalez V.M."/>
            <person name="Garcia-Mas J."/>
            <person name="Arus P."/>
            <person name="Puigdomenech P."/>
        </authorList>
    </citation>
    <scope>NUCLEOTIDE SEQUENCE</scope>
    <source>
        <tissue evidence="3">Young leaves</tissue>
    </source>
</reference>
<dbReference type="SUPFAM" id="SSF54919">
    <property type="entry name" value="Nucleoside diphosphate kinase, NDK"/>
    <property type="match status" value="1"/>
</dbReference>
<proteinExistence type="predicted"/>
<evidence type="ECO:0000256" key="2">
    <source>
        <dbReference type="ARBA" id="ARBA00000937"/>
    </source>
</evidence>
<dbReference type="AlphaFoldDB" id="E5GCF1"/>
<comment type="catalytic activity">
    <reaction evidence="1">
        <text>a 2'-deoxyribonucleoside 5'-diphosphate + ATP = a 2'-deoxyribonucleoside 5'-triphosphate + ADP</text>
        <dbReference type="Rhea" id="RHEA:44640"/>
        <dbReference type="ChEBI" id="CHEBI:30616"/>
        <dbReference type="ChEBI" id="CHEBI:61560"/>
        <dbReference type="ChEBI" id="CHEBI:73316"/>
        <dbReference type="ChEBI" id="CHEBI:456216"/>
        <dbReference type="EC" id="2.7.4.6"/>
    </reaction>
</comment>
<sequence>MLQEQEAHAAEFERTFIAIKPDGVQRGLVRLNIPMRCFS</sequence>
<dbReference type="InterPro" id="IPR036850">
    <property type="entry name" value="NDK-like_dom_sf"/>
</dbReference>
<evidence type="ECO:0000313" key="3">
    <source>
        <dbReference type="EMBL" id="ADN34150.1"/>
    </source>
</evidence>
<keyword evidence="3" id="KW-0418">Kinase</keyword>
<keyword evidence="3" id="KW-0808">Transferase</keyword>
<reference evidence="3" key="2">
    <citation type="journal article" date="2010" name="BMC Plant Biol.">
        <title>Sequencing of 6.7 Mb of the melon genome using a BAC pooling strategy.</title>
        <authorList>
            <person name="Gonzalez V.M."/>
            <person name="Benjak A."/>
            <person name="Henaff E.M."/>
            <person name="Mir G."/>
            <person name="Casacuberta J.M."/>
            <person name="Garcia-Mas J."/>
            <person name="Puigdomenech P."/>
        </authorList>
    </citation>
    <scope>NUCLEOTIDE SEQUENCE</scope>
    <source>
        <tissue evidence="3">Young leaves</tissue>
    </source>
</reference>